<accession>A0A9W9ZUQ8</accession>
<evidence type="ECO:0000313" key="3">
    <source>
        <dbReference type="Proteomes" id="UP001163046"/>
    </source>
</evidence>
<comment type="caution">
    <text evidence="2">The sequence shown here is derived from an EMBL/GenBank/DDBJ whole genome shotgun (WGS) entry which is preliminary data.</text>
</comment>
<feature type="non-terminal residue" evidence="2">
    <location>
        <position position="70"/>
    </location>
</feature>
<keyword evidence="3" id="KW-1185">Reference proteome</keyword>
<gene>
    <name evidence="2" type="ORF">OS493_039273</name>
</gene>
<sequence>MSIINSIYRGIRGWAWSLLVHGVVEQQYVFHVMDHALCLSESKQKSCDKHVTRGGKPKPSGAYSLSLPSM</sequence>
<proteinExistence type="predicted"/>
<dbReference type="OrthoDB" id="5818554at2759"/>
<dbReference type="AlphaFoldDB" id="A0A9W9ZUQ8"/>
<name>A0A9W9ZUQ8_9CNID</name>
<dbReference type="Gene3D" id="3.40.720.10">
    <property type="entry name" value="Alkaline Phosphatase, subunit A"/>
    <property type="match status" value="1"/>
</dbReference>
<evidence type="ECO:0000313" key="2">
    <source>
        <dbReference type="EMBL" id="KAJ7388201.1"/>
    </source>
</evidence>
<organism evidence="2 3">
    <name type="scientific">Desmophyllum pertusum</name>
    <dbReference type="NCBI Taxonomy" id="174260"/>
    <lineage>
        <taxon>Eukaryota</taxon>
        <taxon>Metazoa</taxon>
        <taxon>Cnidaria</taxon>
        <taxon>Anthozoa</taxon>
        <taxon>Hexacorallia</taxon>
        <taxon>Scleractinia</taxon>
        <taxon>Caryophylliina</taxon>
        <taxon>Caryophylliidae</taxon>
        <taxon>Desmophyllum</taxon>
    </lineage>
</organism>
<evidence type="ECO:0000256" key="1">
    <source>
        <dbReference type="SAM" id="MobiDB-lite"/>
    </source>
</evidence>
<feature type="region of interest" description="Disordered" evidence="1">
    <location>
        <begin position="48"/>
        <end position="70"/>
    </location>
</feature>
<dbReference type="EMBL" id="MU825568">
    <property type="protein sequence ID" value="KAJ7388201.1"/>
    <property type="molecule type" value="Genomic_DNA"/>
</dbReference>
<dbReference type="Proteomes" id="UP001163046">
    <property type="component" value="Unassembled WGS sequence"/>
</dbReference>
<protein>
    <submittedName>
        <fullName evidence="2">Uncharacterized protein</fullName>
    </submittedName>
</protein>
<dbReference type="InterPro" id="IPR017850">
    <property type="entry name" value="Alkaline_phosphatase_core_sf"/>
</dbReference>
<reference evidence="2" key="1">
    <citation type="submission" date="2023-01" db="EMBL/GenBank/DDBJ databases">
        <title>Genome assembly of the deep-sea coral Lophelia pertusa.</title>
        <authorList>
            <person name="Herrera S."/>
            <person name="Cordes E."/>
        </authorList>
    </citation>
    <scope>NUCLEOTIDE SEQUENCE</scope>
    <source>
        <strain evidence="2">USNM1676648</strain>
        <tissue evidence="2">Polyp</tissue>
    </source>
</reference>